<dbReference type="GO" id="GO:0005739">
    <property type="term" value="C:mitochondrion"/>
    <property type="evidence" value="ECO:0007669"/>
    <property type="project" value="UniProtKB-SubCell"/>
</dbReference>
<keyword evidence="6 11" id="KW-0067">ATP-binding</keyword>
<dbReference type="Pfam" id="PF00579">
    <property type="entry name" value="tRNA-synt_1b"/>
    <property type="match status" value="1"/>
</dbReference>
<dbReference type="EMBL" id="JXTC01000277">
    <property type="protein sequence ID" value="PON71360.1"/>
    <property type="molecule type" value="Genomic_DNA"/>
</dbReference>
<comment type="similarity">
    <text evidence="2 11">Belongs to the class-I aminoacyl-tRNA synthetase family.</text>
</comment>
<dbReference type="GO" id="GO:0005524">
    <property type="term" value="F:ATP binding"/>
    <property type="evidence" value="ECO:0007669"/>
    <property type="project" value="UniProtKB-KW"/>
</dbReference>
<protein>
    <recommendedName>
        <fullName evidence="3">tryptophan--tRNA ligase</fullName>
        <ecNumber evidence="3">6.1.1.2</ecNumber>
    </recommendedName>
    <alternativeName>
        <fullName evidence="9">Tryptophanyl-tRNA synthetase</fullName>
    </alternativeName>
</protein>
<dbReference type="PANTHER" id="PTHR43766:SF1">
    <property type="entry name" value="TRYPTOPHAN--TRNA LIGASE, MITOCHONDRIAL"/>
    <property type="match status" value="1"/>
</dbReference>
<dbReference type="PRINTS" id="PR01039">
    <property type="entry name" value="TRNASYNTHTRP"/>
</dbReference>
<keyword evidence="4 11" id="KW-0436">Ligase</keyword>
<name>A0A2P5DDP5_TREOI</name>
<evidence type="ECO:0000256" key="9">
    <source>
        <dbReference type="ARBA" id="ARBA00030268"/>
    </source>
</evidence>
<dbReference type="GO" id="GO:0004830">
    <property type="term" value="F:tryptophan-tRNA ligase activity"/>
    <property type="evidence" value="ECO:0007669"/>
    <property type="project" value="UniProtKB-EC"/>
</dbReference>
<dbReference type="AlphaFoldDB" id="A0A2P5DDP5"/>
<dbReference type="Gene3D" id="1.10.240.10">
    <property type="entry name" value="Tyrosyl-Transfer RNA Synthetase"/>
    <property type="match status" value="1"/>
</dbReference>
<dbReference type="OrthoDB" id="15808at2759"/>
<keyword evidence="12" id="KW-0812">Transmembrane</keyword>
<evidence type="ECO:0000313" key="14">
    <source>
        <dbReference type="Proteomes" id="UP000237000"/>
    </source>
</evidence>
<dbReference type="GO" id="GO:0009507">
    <property type="term" value="C:chloroplast"/>
    <property type="evidence" value="ECO:0007669"/>
    <property type="project" value="TreeGrafter"/>
</dbReference>
<keyword evidence="14" id="KW-1185">Reference proteome</keyword>
<dbReference type="Gene3D" id="3.40.50.620">
    <property type="entry name" value="HUPs"/>
    <property type="match status" value="1"/>
</dbReference>
<dbReference type="InterPro" id="IPR002306">
    <property type="entry name" value="Trp-tRNA-ligase"/>
</dbReference>
<dbReference type="Proteomes" id="UP000237000">
    <property type="component" value="Unassembled WGS sequence"/>
</dbReference>
<dbReference type="FunCoup" id="A0A2P5DDP5">
    <property type="interactions" value="1897"/>
</dbReference>
<evidence type="ECO:0000256" key="1">
    <source>
        <dbReference type="ARBA" id="ARBA00004173"/>
    </source>
</evidence>
<dbReference type="NCBIfam" id="TIGR00233">
    <property type="entry name" value="trpS"/>
    <property type="match status" value="1"/>
</dbReference>
<dbReference type="STRING" id="63057.A0A2P5DDP5"/>
<keyword evidence="8 11" id="KW-0030">Aminoacyl-tRNA synthetase</keyword>
<dbReference type="GO" id="GO:0009791">
    <property type="term" value="P:post-embryonic development"/>
    <property type="evidence" value="ECO:0007669"/>
    <property type="project" value="UniProtKB-ARBA"/>
</dbReference>
<keyword evidence="12" id="KW-1133">Transmembrane helix</keyword>
<comment type="subcellular location">
    <subcellularLocation>
        <location evidence="1">Mitochondrion</location>
    </subcellularLocation>
</comment>
<evidence type="ECO:0000313" key="13">
    <source>
        <dbReference type="EMBL" id="PON71360.1"/>
    </source>
</evidence>
<proteinExistence type="inferred from homology"/>
<keyword evidence="5 11" id="KW-0547">Nucleotide-binding</keyword>
<dbReference type="HAMAP" id="MF_00140_B">
    <property type="entry name" value="Trp_tRNA_synth_B"/>
    <property type="match status" value="1"/>
</dbReference>
<accession>A0A2P5DDP5</accession>
<evidence type="ECO:0000256" key="7">
    <source>
        <dbReference type="ARBA" id="ARBA00022917"/>
    </source>
</evidence>
<dbReference type="InterPro" id="IPR002305">
    <property type="entry name" value="aa-tRNA-synth_Ic"/>
</dbReference>
<evidence type="ECO:0000256" key="5">
    <source>
        <dbReference type="ARBA" id="ARBA00022741"/>
    </source>
</evidence>
<evidence type="ECO:0000256" key="3">
    <source>
        <dbReference type="ARBA" id="ARBA00013161"/>
    </source>
</evidence>
<comment type="caution">
    <text evidence="13">The sequence shown here is derived from an EMBL/GenBank/DDBJ whole genome shotgun (WGS) entry which is preliminary data.</text>
</comment>
<evidence type="ECO:0000256" key="12">
    <source>
        <dbReference type="SAM" id="Phobius"/>
    </source>
</evidence>
<dbReference type="PANTHER" id="PTHR43766">
    <property type="entry name" value="TRYPTOPHAN--TRNA LIGASE, MITOCHONDRIAL"/>
    <property type="match status" value="1"/>
</dbReference>
<evidence type="ECO:0000256" key="4">
    <source>
        <dbReference type="ARBA" id="ARBA00022598"/>
    </source>
</evidence>
<dbReference type="InParanoid" id="A0A2P5DDP5"/>
<dbReference type="InterPro" id="IPR014729">
    <property type="entry name" value="Rossmann-like_a/b/a_fold"/>
</dbReference>
<dbReference type="InterPro" id="IPR001412">
    <property type="entry name" value="aa-tRNA-synth_I_CS"/>
</dbReference>
<evidence type="ECO:0000256" key="8">
    <source>
        <dbReference type="ARBA" id="ARBA00023146"/>
    </source>
</evidence>
<sequence length="440" mass="48838">MGRSVFSHFLNLSTSSPRLAYSSSVSCGAAGFRSKYWKGSASTPRRQVLGEGFRCVCSVSLTEPAVEEASSSSVRKRIVSGVQPTGSIHLGNYLGAIKNWISLQNTYETLFFIVDLHAITLPYDAQKLSKATRDTAAIYLACGIDTSKASVFVQSHVRAHVELMWLLSSATPVGWLNRMIQFKEKSRKAGDENVGVALLTYPVLMASDILLYQCDFVPVGEDQKQHLELTRELAARVNYLYGGRKWKKLGGRGGAIFKVPEPLIPPTGARVMSLIDGHSKMSKSAPSDQSRINLLDPKDAIANKIKRCKTDSFPGLRPIFYYNLEASALLVIFYIVILLLEFDNPERPECNNLLSIYQLVSGRTKEEVQHECQEMNWGTFKSLLTDALVDHLHPIQVRYEEIISDSAYLDRILAEGAAKASDIADATLSNVYQAMGFLRR</sequence>
<keyword evidence="7 11" id="KW-0648">Protein biosynthesis</keyword>
<organism evidence="13 14">
    <name type="scientific">Trema orientale</name>
    <name type="common">Charcoal tree</name>
    <name type="synonym">Celtis orientalis</name>
    <dbReference type="NCBI Taxonomy" id="63057"/>
    <lineage>
        <taxon>Eukaryota</taxon>
        <taxon>Viridiplantae</taxon>
        <taxon>Streptophyta</taxon>
        <taxon>Embryophyta</taxon>
        <taxon>Tracheophyta</taxon>
        <taxon>Spermatophyta</taxon>
        <taxon>Magnoliopsida</taxon>
        <taxon>eudicotyledons</taxon>
        <taxon>Gunneridae</taxon>
        <taxon>Pentapetalae</taxon>
        <taxon>rosids</taxon>
        <taxon>fabids</taxon>
        <taxon>Rosales</taxon>
        <taxon>Cannabaceae</taxon>
        <taxon>Trema</taxon>
    </lineage>
</organism>
<dbReference type="GO" id="GO:0048608">
    <property type="term" value="P:reproductive structure development"/>
    <property type="evidence" value="ECO:0007669"/>
    <property type="project" value="UniProtKB-ARBA"/>
</dbReference>
<dbReference type="EC" id="6.1.1.2" evidence="3"/>
<gene>
    <name evidence="13" type="ORF">TorRG33x02_254270</name>
</gene>
<evidence type="ECO:0000256" key="10">
    <source>
        <dbReference type="ARBA" id="ARBA00049929"/>
    </source>
</evidence>
<dbReference type="CDD" id="cd00806">
    <property type="entry name" value="TrpRS_core"/>
    <property type="match status" value="1"/>
</dbReference>
<comment type="catalytic activity">
    <reaction evidence="10">
        <text>tRNA(Trp) + L-tryptophan + ATP = L-tryptophyl-tRNA(Trp) + AMP + diphosphate + H(+)</text>
        <dbReference type="Rhea" id="RHEA:24080"/>
        <dbReference type="Rhea" id="RHEA-COMP:9671"/>
        <dbReference type="Rhea" id="RHEA-COMP:9705"/>
        <dbReference type="ChEBI" id="CHEBI:15378"/>
        <dbReference type="ChEBI" id="CHEBI:30616"/>
        <dbReference type="ChEBI" id="CHEBI:33019"/>
        <dbReference type="ChEBI" id="CHEBI:57912"/>
        <dbReference type="ChEBI" id="CHEBI:78442"/>
        <dbReference type="ChEBI" id="CHEBI:78535"/>
        <dbReference type="ChEBI" id="CHEBI:456215"/>
        <dbReference type="EC" id="6.1.1.2"/>
    </reaction>
</comment>
<evidence type="ECO:0000256" key="11">
    <source>
        <dbReference type="RuleBase" id="RU363036"/>
    </source>
</evidence>
<reference evidence="14" key="1">
    <citation type="submission" date="2016-06" db="EMBL/GenBank/DDBJ databases">
        <title>Parallel loss of symbiosis genes in relatives of nitrogen-fixing non-legume Parasponia.</title>
        <authorList>
            <person name="Van Velzen R."/>
            <person name="Holmer R."/>
            <person name="Bu F."/>
            <person name="Rutten L."/>
            <person name="Van Zeijl A."/>
            <person name="Liu W."/>
            <person name="Santuari L."/>
            <person name="Cao Q."/>
            <person name="Sharma T."/>
            <person name="Shen D."/>
            <person name="Roswanjaya Y."/>
            <person name="Wardhani T."/>
            <person name="Kalhor M.S."/>
            <person name="Jansen J."/>
            <person name="Van den Hoogen J."/>
            <person name="Gungor B."/>
            <person name="Hartog M."/>
            <person name="Hontelez J."/>
            <person name="Verver J."/>
            <person name="Yang W.-C."/>
            <person name="Schijlen E."/>
            <person name="Repin R."/>
            <person name="Schilthuizen M."/>
            <person name="Schranz E."/>
            <person name="Heidstra R."/>
            <person name="Miyata K."/>
            <person name="Fedorova E."/>
            <person name="Kohlen W."/>
            <person name="Bisseling T."/>
            <person name="Smit S."/>
            <person name="Geurts R."/>
        </authorList>
    </citation>
    <scope>NUCLEOTIDE SEQUENCE [LARGE SCALE GENOMIC DNA]</scope>
    <source>
        <strain evidence="14">cv. RG33-2</strain>
    </source>
</reference>
<keyword evidence="12" id="KW-0472">Membrane</keyword>
<dbReference type="InterPro" id="IPR024109">
    <property type="entry name" value="Trp-tRNA-ligase_bac-type"/>
</dbReference>
<dbReference type="SUPFAM" id="SSF52374">
    <property type="entry name" value="Nucleotidylyl transferase"/>
    <property type="match status" value="1"/>
</dbReference>
<feature type="transmembrane region" description="Helical" evidence="12">
    <location>
        <begin position="319"/>
        <end position="340"/>
    </location>
</feature>
<dbReference type="InterPro" id="IPR050203">
    <property type="entry name" value="Trp-tRNA_synthetase"/>
</dbReference>
<dbReference type="GO" id="GO:0006436">
    <property type="term" value="P:tryptophanyl-tRNA aminoacylation"/>
    <property type="evidence" value="ECO:0007669"/>
    <property type="project" value="InterPro"/>
</dbReference>
<evidence type="ECO:0000256" key="2">
    <source>
        <dbReference type="ARBA" id="ARBA00005594"/>
    </source>
</evidence>
<evidence type="ECO:0000256" key="6">
    <source>
        <dbReference type="ARBA" id="ARBA00022840"/>
    </source>
</evidence>
<dbReference type="PROSITE" id="PS00178">
    <property type="entry name" value="AA_TRNA_LIGASE_I"/>
    <property type="match status" value="1"/>
</dbReference>